<dbReference type="OrthoDB" id="201621at2759"/>
<dbReference type="PANTHER" id="PTHR12561">
    <property type="entry name" value="LIPOATE-PROTEIN LIGASE"/>
    <property type="match status" value="1"/>
</dbReference>
<dbReference type="Gene3D" id="3.30.930.10">
    <property type="entry name" value="Bira Bifunctional Protein, Domain 2"/>
    <property type="match status" value="1"/>
</dbReference>
<dbReference type="SMR" id="A2FWB1"/>
<dbReference type="InParanoid" id="A2FWB1"/>
<dbReference type="Proteomes" id="UP000001542">
    <property type="component" value="Unassembled WGS sequence"/>
</dbReference>
<reference evidence="10" key="2">
    <citation type="journal article" date="2007" name="Science">
        <title>Draft genome sequence of the sexually transmitted pathogen Trichomonas vaginalis.</title>
        <authorList>
            <person name="Carlton J.M."/>
            <person name="Hirt R.P."/>
            <person name="Silva J.C."/>
            <person name="Delcher A.L."/>
            <person name="Schatz M."/>
            <person name="Zhao Q."/>
            <person name="Wortman J.R."/>
            <person name="Bidwell S.L."/>
            <person name="Alsmark U.C.M."/>
            <person name="Besteiro S."/>
            <person name="Sicheritz-Ponten T."/>
            <person name="Noel C.J."/>
            <person name="Dacks J.B."/>
            <person name="Foster P.G."/>
            <person name="Simillion C."/>
            <person name="Van de Peer Y."/>
            <person name="Miranda-Saavedra D."/>
            <person name="Barton G.J."/>
            <person name="Westrop G.D."/>
            <person name="Mueller S."/>
            <person name="Dessi D."/>
            <person name="Fiori P.L."/>
            <person name="Ren Q."/>
            <person name="Paulsen I."/>
            <person name="Zhang H."/>
            <person name="Bastida-Corcuera F.D."/>
            <person name="Simoes-Barbosa A."/>
            <person name="Brown M.T."/>
            <person name="Hayes R.D."/>
            <person name="Mukherjee M."/>
            <person name="Okumura C.Y."/>
            <person name="Schneider R."/>
            <person name="Smith A.J."/>
            <person name="Vanacova S."/>
            <person name="Villalvazo M."/>
            <person name="Haas B.J."/>
            <person name="Pertea M."/>
            <person name="Feldblyum T.V."/>
            <person name="Utterback T.R."/>
            <person name="Shu C.L."/>
            <person name="Osoegawa K."/>
            <person name="de Jong P.J."/>
            <person name="Hrdy I."/>
            <person name="Horvathova L."/>
            <person name="Zubacova Z."/>
            <person name="Dolezal P."/>
            <person name="Malik S.B."/>
            <person name="Logsdon J.M. Jr."/>
            <person name="Henze K."/>
            <person name="Gupta A."/>
            <person name="Wang C.C."/>
            <person name="Dunne R.L."/>
            <person name="Upcroft J.A."/>
            <person name="Upcroft P."/>
            <person name="White O."/>
            <person name="Salzberg S.L."/>
            <person name="Tang P."/>
            <person name="Chiu C.-H."/>
            <person name="Lee Y.-S."/>
            <person name="Embley T.M."/>
            <person name="Coombs G.H."/>
            <person name="Mottram J.C."/>
            <person name="Tachezy J."/>
            <person name="Fraser-Liggett C.M."/>
            <person name="Johnson P.J."/>
        </authorList>
    </citation>
    <scope>NUCLEOTIDE SEQUENCE [LARGE SCALE GENOMIC DNA]</scope>
    <source>
        <strain evidence="10">G3</strain>
    </source>
</reference>
<evidence type="ECO:0000256" key="3">
    <source>
        <dbReference type="ARBA" id="ARBA00008242"/>
    </source>
</evidence>
<feature type="domain" description="BPL/LPL catalytic" evidence="9">
    <location>
        <begin position="37"/>
        <end position="218"/>
    </location>
</feature>
<gene>
    <name evidence="10" type="ORF">TVAG_094820</name>
</gene>
<sequence length="337" mass="38358">MLTTLGKWTRSHKIIITSSTNPHLNLAKELSLLYMPKSDENILYLWRNAPTVVIGKHQNPYKECNLEFMKKEHITLARRPTGGGAVYQDLGNTCWTFLSPKFTPQHNTGVIVSALKQLGIDSYGTGRNDVEVDGKKISGAAFRKAEHRSIHHGTMLFNVNMANLSKVLTVDQSKLQAKGVDSVRSRVMNLVEIKPDINHEMFCDAMIKEYQKILGNCEIIHSSAEDFLQNEDVKKRYELLSSHKWLFGQCSSAKVSFSKRFDFGLFDVTVIINNGEIQDIKVNSDCLVNEITEDFQMKLLKCIKSKSVEPLSEYGQLNKEMVETLFKWAQKELGKYF</sequence>
<dbReference type="AlphaFoldDB" id="A2FWB1"/>
<dbReference type="GO" id="GO:0009249">
    <property type="term" value="P:protein lipoylation"/>
    <property type="evidence" value="ECO:0007669"/>
    <property type="project" value="InterPro"/>
</dbReference>
<name>A2FWB1_TRIV3</name>
<dbReference type="NCBIfam" id="TIGR00545">
    <property type="entry name" value="lipoyltrans"/>
    <property type="match status" value="1"/>
</dbReference>
<dbReference type="Pfam" id="PF21948">
    <property type="entry name" value="LplA-B_cat"/>
    <property type="match status" value="1"/>
</dbReference>
<evidence type="ECO:0000256" key="8">
    <source>
        <dbReference type="ARBA" id="ARBA00048037"/>
    </source>
</evidence>
<dbReference type="PROSITE" id="PS51733">
    <property type="entry name" value="BPL_LPL_CATALYTIC"/>
    <property type="match status" value="1"/>
</dbReference>
<comment type="catalytic activity">
    <reaction evidence="8">
        <text>L-lysyl-[lipoyl-carrier protein] + (R)-lipoate + ATP = N(6)-[(R)-lipoyl]-L-lysyl-[lipoyl-carrier protein] + AMP + diphosphate + H(+)</text>
        <dbReference type="Rhea" id="RHEA:49288"/>
        <dbReference type="Rhea" id="RHEA-COMP:10500"/>
        <dbReference type="Rhea" id="RHEA-COMP:10502"/>
        <dbReference type="ChEBI" id="CHEBI:15378"/>
        <dbReference type="ChEBI" id="CHEBI:29969"/>
        <dbReference type="ChEBI" id="CHEBI:30616"/>
        <dbReference type="ChEBI" id="CHEBI:33019"/>
        <dbReference type="ChEBI" id="CHEBI:83088"/>
        <dbReference type="ChEBI" id="CHEBI:83099"/>
        <dbReference type="ChEBI" id="CHEBI:456215"/>
        <dbReference type="EC" id="6.3.1.20"/>
    </reaction>
</comment>
<evidence type="ECO:0000256" key="5">
    <source>
        <dbReference type="ARBA" id="ARBA00022598"/>
    </source>
</evidence>
<protein>
    <recommendedName>
        <fullName evidence="4">lipoate--protein ligase</fullName>
        <ecNumber evidence="4">6.3.1.20</ecNumber>
    </recommendedName>
</protein>
<dbReference type="KEGG" id="tva:4748504"/>
<dbReference type="GO" id="GO:0017118">
    <property type="term" value="F:lipoyltransferase activity"/>
    <property type="evidence" value="ECO:0000318"/>
    <property type="project" value="GO_Central"/>
</dbReference>
<keyword evidence="5 10" id="KW-0436">Ligase</keyword>
<dbReference type="SUPFAM" id="SSF55681">
    <property type="entry name" value="Class II aaRS and biotin synthetases"/>
    <property type="match status" value="1"/>
</dbReference>
<evidence type="ECO:0000259" key="9">
    <source>
        <dbReference type="PROSITE" id="PS51733"/>
    </source>
</evidence>
<dbReference type="GO" id="GO:0016979">
    <property type="term" value="F:lipoate-protein ligase activity"/>
    <property type="evidence" value="ECO:0007669"/>
    <property type="project" value="UniProtKB-EC"/>
</dbReference>
<dbReference type="OMA" id="RYQNWDW"/>
<evidence type="ECO:0000256" key="4">
    <source>
        <dbReference type="ARBA" id="ARBA00012367"/>
    </source>
</evidence>
<keyword evidence="11" id="KW-1185">Reference proteome</keyword>
<dbReference type="VEuPathDB" id="TrichDB:TVAGG3_0173700"/>
<evidence type="ECO:0000256" key="1">
    <source>
        <dbReference type="ARBA" id="ARBA00005085"/>
    </source>
</evidence>
<dbReference type="InterPro" id="IPR045864">
    <property type="entry name" value="aa-tRNA-synth_II/BPL/LPL"/>
</dbReference>
<evidence type="ECO:0000256" key="7">
    <source>
        <dbReference type="ARBA" id="ARBA00022840"/>
    </source>
</evidence>
<reference evidence="10" key="1">
    <citation type="submission" date="2006-10" db="EMBL/GenBank/DDBJ databases">
        <authorList>
            <person name="Amadeo P."/>
            <person name="Zhao Q."/>
            <person name="Wortman J."/>
            <person name="Fraser-Liggett C."/>
            <person name="Carlton J."/>
        </authorList>
    </citation>
    <scope>NUCLEOTIDE SEQUENCE</scope>
    <source>
        <strain evidence="10">G3</strain>
    </source>
</reference>
<evidence type="ECO:0000313" key="11">
    <source>
        <dbReference type="Proteomes" id="UP000001542"/>
    </source>
</evidence>
<dbReference type="InterPro" id="IPR019491">
    <property type="entry name" value="Lipoate_protein_ligase_C"/>
</dbReference>
<dbReference type="VEuPathDB" id="TrichDB:TVAG_094820"/>
<dbReference type="RefSeq" id="XP_001303743.1">
    <property type="nucleotide sequence ID" value="XM_001303742.1"/>
</dbReference>
<dbReference type="EC" id="6.3.1.20" evidence="4"/>
<evidence type="ECO:0000313" key="10">
    <source>
        <dbReference type="EMBL" id="EAX90813.1"/>
    </source>
</evidence>
<dbReference type="UniPathway" id="UPA00537">
    <property type="reaction ID" value="UER00594"/>
</dbReference>
<dbReference type="eggNOG" id="KOG3159">
    <property type="taxonomic scope" value="Eukaryota"/>
</dbReference>
<comment type="similarity">
    <text evidence="3">Belongs to the LplA family.</text>
</comment>
<evidence type="ECO:0000256" key="2">
    <source>
        <dbReference type="ARBA" id="ARBA00005124"/>
    </source>
</evidence>
<dbReference type="STRING" id="5722.A2FWB1"/>
<keyword evidence="7" id="KW-0067">ATP-binding</keyword>
<organism evidence="10 11">
    <name type="scientific">Trichomonas vaginalis (strain ATCC PRA-98 / G3)</name>
    <dbReference type="NCBI Taxonomy" id="412133"/>
    <lineage>
        <taxon>Eukaryota</taxon>
        <taxon>Metamonada</taxon>
        <taxon>Parabasalia</taxon>
        <taxon>Trichomonadida</taxon>
        <taxon>Trichomonadidae</taxon>
        <taxon>Trichomonas</taxon>
    </lineage>
</organism>
<dbReference type="EMBL" id="DS114081">
    <property type="protein sequence ID" value="EAX90813.1"/>
    <property type="molecule type" value="Genomic_DNA"/>
</dbReference>
<dbReference type="GO" id="GO:0005524">
    <property type="term" value="F:ATP binding"/>
    <property type="evidence" value="ECO:0007669"/>
    <property type="project" value="UniProtKB-KW"/>
</dbReference>
<comment type="pathway">
    <text evidence="1">Protein modification; protein lipoylation via exogenous pathway; protein N(6)-(lipoyl)lysine from lipoate: step 2/2.</text>
</comment>
<keyword evidence="6" id="KW-0547">Nucleotide-binding</keyword>
<dbReference type="CDD" id="cd16443">
    <property type="entry name" value="LplA"/>
    <property type="match status" value="1"/>
</dbReference>
<evidence type="ECO:0000256" key="6">
    <source>
        <dbReference type="ARBA" id="ARBA00022741"/>
    </source>
</evidence>
<dbReference type="GO" id="GO:0005737">
    <property type="term" value="C:cytoplasm"/>
    <property type="evidence" value="ECO:0000318"/>
    <property type="project" value="GO_Central"/>
</dbReference>
<dbReference type="InterPro" id="IPR004562">
    <property type="entry name" value="LipoylTrfase_LipoateP_Ligase"/>
</dbReference>
<accession>A2FWB1</accession>
<dbReference type="Pfam" id="PF10437">
    <property type="entry name" value="Lip_prot_lig_C"/>
    <property type="match status" value="1"/>
</dbReference>
<comment type="pathway">
    <text evidence="2">Protein modification; protein lipoylation via exogenous pathway; protein N(6)-(lipoyl)lysine from lipoate: step 1/2.</text>
</comment>
<dbReference type="InterPro" id="IPR004143">
    <property type="entry name" value="BPL_LPL_catalytic"/>
</dbReference>
<dbReference type="Gene3D" id="3.30.390.50">
    <property type="entry name" value="CO dehydrogenase flavoprotein, C-terminal domain"/>
    <property type="match status" value="1"/>
</dbReference>
<proteinExistence type="inferred from homology"/>
<dbReference type="FunCoup" id="A2FWB1">
    <property type="interactions" value="191"/>
</dbReference>
<dbReference type="SUPFAM" id="SSF82649">
    <property type="entry name" value="SufE/NifU"/>
    <property type="match status" value="1"/>
</dbReference>
<dbReference type="PANTHER" id="PTHR12561:SF3">
    <property type="entry name" value="LIPOYLTRANSFERASE 1, MITOCHONDRIAL"/>
    <property type="match status" value="1"/>
</dbReference>